<evidence type="ECO:0000313" key="2">
    <source>
        <dbReference type="EMBL" id="MBC8611041.1"/>
    </source>
</evidence>
<sequence length="292" mass="33235">MKCPKCGTQFDGNFCPDCGQFVPTQQEKFKMDIDWSKSDTGNQHLLNQPITSQWQQHNPHIQNSKVQQNQVIQPRRKKSSKIVLIILTIIFVIFLALMIAAISSIGGANPTDSKDIAKKYDISENLATSFISSVEQIGLNPKDIEIIDVTKENDQVSFQFEHKEYDDSFTAIGKDEKIQELRYFTFSLIENENLIGTVQEKTFTSDEKVHMIAIVETYIESILKAPKTAEFANPIEWKLWQDQSTGIIMGNGYVDSENSFGAMIRSNFEFTFERGSEDFELTSLTFDGEKIL</sequence>
<evidence type="ECO:0008006" key="4">
    <source>
        <dbReference type="Google" id="ProtNLM"/>
    </source>
</evidence>
<evidence type="ECO:0000313" key="3">
    <source>
        <dbReference type="Proteomes" id="UP000632659"/>
    </source>
</evidence>
<organism evidence="2 3">
    <name type="scientific">Massiliimalia timonensis</name>
    <dbReference type="NCBI Taxonomy" id="1987501"/>
    <lineage>
        <taxon>Bacteria</taxon>
        <taxon>Bacillati</taxon>
        <taxon>Bacillota</taxon>
        <taxon>Clostridia</taxon>
        <taxon>Eubacteriales</taxon>
        <taxon>Oscillospiraceae</taxon>
        <taxon>Massiliimalia</taxon>
    </lineage>
</organism>
<accession>A0A8J6PF15</accession>
<dbReference type="RefSeq" id="WP_187536524.1">
    <property type="nucleotide sequence ID" value="NZ_JACRTL010000004.1"/>
</dbReference>
<comment type="caution">
    <text evidence="2">The sequence shown here is derived from an EMBL/GenBank/DDBJ whole genome shotgun (WGS) entry which is preliminary data.</text>
</comment>
<dbReference type="AlphaFoldDB" id="A0A8J6PF15"/>
<protein>
    <recommendedName>
        <fullName evidence="4">Zinc ribbon domain-containing protein</fullName>
    </recommendedName>
</protein>
<dbReference type="EMBL" id="JACRTL010000004">
    <property type="protein sequence ID" value="MBC8611041.1"/>
    <property type="molecule type" value="Genomic_DNA"/>
</dbReference>
<keyword evidence="3" id="KW-1185">Reference proteome</keyword>
<reference evidence="2" key="1">
    <citation type="submission" date="2020-08" db="EMBL/GenBank/DDBJ databases">
        <title>Genome public.</title>
        <authorList>
            <person name="Liu C."/>
            <person name="Sun Q."/>
        </authorList>
    </citation>
    <scope>NUCLEOTIDE SEQUENCE</scope>
    <source>
        <strain evidence="2">NSJ-15</strain>
    </source>
</reference>
<keyword evidence="1" id="KW-0812">Transmembrane</keyword>
<feature type="transmembrane region" description="Helical" evidence="1">
    <location>
        <begin position="82"/>
        <end position="105"/>
    </location>
</feature>
<keyword evidence="1" id="KW-1133">Transmembrane helix</keyword>
<name>A0A8J6PF15_9FIRM</name>
<gene>
    <name evidence="2" type="ORF">H8702_07885</name>
</gene>
<evidence type="ECO:0000256" key="1">
    <source>
        <dbReference type="SAM" id="Phobius"/>
    </source>
</evidence>
<dbReference type="Proteomes" id="UP000632659">
    <property type="component" value="Unassembled WGS sequence"/>
</dbReference>
<proteinExistence type="predicted"/>
<keyword evidence="1" id="KW-0472">Membrane</keyword>